<evidence type="ECO:0000259" key="10">
    <source>
        <dbReference type="Pfam" id="PF00962"/>
    </source>
</evidence>
<feature type="binding site" evidence="9">
    <location>
        <position position="170"/>
    </location>
    <ligand>
        <name>substrate</name>
    </ligand>
</feature>
<dbReference type="Proteomes" id="UP000239539">
    <property type="component" value="Unassembled WGS sequence"/>
</dbReference>
<dbReference type="InterPro" id="IPR006330">
    <property type="entry name" value="Ado/ade_deaminase"/>
</dbReference>
<dbReference type="NCBIfam" id="TIGR01430">
    <property type="entry name" value="aden_deam"/>
    <property type="match status" value="1"/>
</dbReference>
<evidence type="ECO:0000256" key="1">
    <source>
        <dbReference type="ARBA" id="ARBA00012784"/>
    </source>
</evidence>
<dbReference type="RefSeq" id="WP_105931512.1">
    <property type="nucleotide sequence ID" value="NZ_PVNO01000026.1"/>
</dbReference>
<comment type="caution">
    <text evidence="11">The sequence shown here is derived from an EMBL/GenBank/DDBJ whole genome shotgun (WGS) entry which is preliminary data.</text>
</comment>
<comment type="cofactor">
    <cofactor evidence="9">
        <name>Zn(2+)</name>
        <dbReference type="ChEBI" id="CHEBI:29105"/>
    </cofactor>
    <text evidence="9">Binds 1 zinc ion per subunit.</text>
</comment>
<evidence type="ECO:0000256" key="7">
    <source>
        <dbReference type="ARBA" id="ARBA00047989"/>
    </source>
</evidence>
<feature type="binding site" evidence="9">
    <location>
        <position position="197"/>
    </location>
    <ligand>
        <name>Zn(2+)</name>
        <dbReference type="ChEBI" id="CHEBI:29105"/>
        <note>catalytic</note>
    </ligand>
</feature>
<feature type="binding site" evidence="9">
    <location>
        <position position="14"/>
    </location>
    <ligand>
        <name>Zn(2+)</name>
        <dbReference type="ChEBI" id="CHEBI:29105"/>
        <note>catalytic</note>
    </ligand>
</feature>
<dbReference type="InterPro" id="IPR032466">
    <property type="entry name" value="Metal_Hydrolase"/>
</dbReference>
<evidence type="ECO:0000256" key="5">
    <source>
        <dbReference type="ARBA" id="ARBA00023080"/>
    </source>
</evidence>
<keyword evidence="2 9" id="KW-0479">Metal-binding</keyword>
<keyword evidence="5 9" id="KW-0546">Nucleotide metabolism</keyword>
<evidence type="ECO:0000313" key="12">
    <source>
        <dbReference type="Proteomes" id="UP000239539"/>
    </source>
</evidence>
<dbReference type="EC" id="3.5.4.4" evidence="1 9"/>
<dbReference type="Pfam" id="PF00962">
    <property type="entry name" value="A_deaminase"/>
    <property type="match status" value="1"/>
</dbReference>
<dbReference type="Gene3D" id="3.20.20.140">
    <property type="entry name" value="Metal-dependent hydrolases"/>
    <property type="match status" value="1"/>
</dbReference>
<feature type="binding site" evidence="9">
    <location>
        <position position="279"/>
    </location>
    <ligand>
        <name>substrate</name>
    </ligand>
</feature>
<name>A0ABX5CLD4_9ALTE</name>
<comment type="catalytic activity">
    <reaction evidence="8">
        <text>2'-deoxyadenosine + H2O + H(+) = 2'-deoxyinosine + NH4(+)</text>
        <dbReference type="Rhea" id="RHEA:28190"/>
        <dbReference type="ChEBI" id="CHEBI:15377"/>
        <dbReference type="ChEBI" id="CHEBI:15378"/>
        <dbReference type="ChEBI" id="CHEBI:17256"/>
        <dbReference type="ChEBI" id="CHEBI:28938"/>
        <dbReference type="ChEBI" id="CHEBI:28997"/>
        <dbReference type="EC" id="3.5.4.4"/>
    </reaction>
    <physiologicalReaction direction="left-to-right" evidence="8">
        <dbReference type="Rhea" id="RHEA:28191"/>
    </physiologicalReaction>
</comment>
<dbReference type="HAMAP" id="MF_00540">
    <property type="entry name" value="A_deaminase"/>
    <property type="match status" value="1"/>
</dbReference>
<dbReference type="EMBL" id="PVNO01000026">
    <property type="protein sequence ID" value="PRO68374.1"/>
    <property type="molecule type" value="Genomic_DNA"/>
</dbReference>
<evidence type="ECO:0000256" key="4">
    <source>
        <dbReference type="ARBA" id="ARBA00022833"/>
    </source>
</evidence>
<keyword evidence="12" id="KW-1185">Reference proteome</keyword>
<proteinExistence type="inferred from homology"/>
<evidence type="ECO:0000256" key="6">
    <source>
        <dbReference type="ARBA" id="ARBA00031852"/>
    </source>
</evidence>
<dbReference type="InterPro" id="IPR028893">
    <property type="entry name" value="A_deaminase"/>
</dbReference>
<dbReference type="PANTHER" id="PTHR11409">
    <property type="entry name" value="ADENOSINE DEAMINASE"/>
    <property type="match status" value="1"/>
</dbReference>
<keyword evidence="3 9" id="KW-0378">Hydrolase</keyword>
<dbReference type="NCBIfam" id="NF006846">
    <property type="entry name" value="PRK09358.1-1"/>
    <property type="match status" value="1"/>
</dbReference>
<accession>A0ABX5CLD4</accession>
<evidence type="ECO:0000256" key="3">
    <source>
        <dbReference type="ARBA" id="ARBA00022801"/>
    </source>
</evidence>
<dbReference type="SUPFAM" id="SSF51556">
    <property type="entry name" value="Metallo-dependent hydrolases"/>
    <property type="match status" value="1"/>
</dbReference>
<feature type="domain" description="Adenosine deaminase" evidence="10">
    <location>
        <begin position="7"/>
        <end position="329"/>
    </location>
</feature>
<feature type="binding site" evidence="9">
    <location>
        <position position="278"/>
    </location>
    <ligand>
        <name>Zn(2+)</name>
        <dbReference type="ChEBI" id="CHEBI:29105"/>
        <note>catalytic</note>
    </ligand>
</feature>
<reference evidence="12" key="1">
    <citation type="journal article" date="2020" name="Int. J. Syst. Evol. Microbiol.">
        <title>Alteromonas alba sp. nov., a marine bacterium isolated from the seawater of the West Pacific Ocean.</title>
        <authorList>
            <person name="Sun C."/>
            <person name="Wu Y.-H."/>
            <person name="Xamxidin M."/>
            <person name="Cheng H."/>
            <person name="Xu X.-W."/>
        </authorList>
    </citation>
    <scope>NUCLEOTIDE SEQUENCE [LARGE SCALE GENOMIC DNA]</scope>
    <source>
        <strain evidence="12">9a2</strain>
    </source>
</reference>
<evidence type="ECO:0000256" key="9">
    <source>
        <dbReference type="HAMAP-Rule" id="MF_00540"/>
    </source>
</evidence>
<feature type="active site" description="Proton donor" evidence="9">
    <location>
        <position position="200"/>
    </location>
</feature>
<evidence type="ECO:0000256" key="2">
    <source>
        <dbReference type="ARBA" id="ARBA00022723"/>
    </source>
</evidence>
<organism evidence="11 12">
    <name type="scientific">Alteromonas gracilis</name>
    <dbReference type="NCBI Taxonomy" id="1479524"/>
    <lineage>
        <taxon>Bacteria</taxon>
        <taxon>Pseudomonadati</taxon>
        <taxon>Pseudomonadota</taxon>
        <taxon>Gammaproteobacteria</taxon>
        <taxon>Alteromonadales</taxon>
        <taxon>Alteromonadaceae</taxon>
        <taxon>Alteromonas/Salinimonas group</taxon>
        <taxon>Alteromonas</taxon>
    </lineage>
</organism>
<dbReference type="PANTHER" id="PTHR11409:SF43">
    <property type="entry name" value="ADENOSINE DEAMINASE"/>
    <property type="match status" value="1"/>
</dbReference>
<comment type="function">
    <text evidence="9">Catalyzes the hydrolytic deamination of adenosine and 2-deoxyadenosine.</text>
</comment>
<comment type="catalytic activity">
    <reaction evidence="7">
        <text>adenosine + H2O + H(+) = inosine + NH4(+)</text>
        <dbReference type="Rhea" id="RHEA:24408"/>
        <dbReference type="ChEBI" id="CHEBI:15377"/>
        <dbReference type="ChEBI" id="CHEBI:15378"/>
        <dbReference type="ChEBI" id="CHEBI:16335"/>
        <dbReference type="ChEBI" id="CHEBI:17596"/>
        <dbReference type="ChEBI" id="CHEBI:28938"/>
        <dbReference type="EC" id="3.5.4.4"/>
    </reaction>
    <physiologicalReaction direction="left-to-right" evidence="7">
        <dbReference type="Rhea" id="RHEA:24409"/>
    </physiologicalReaction>
</comment>
<feature type="binding site" evidence="9">
    <location>
        <position position="16"/>
    </location>
    <ligand>
        <name>substrate</name>
    </ligand>
</feature>
<feature type="site" description="Important for catalytic activity" evidence="9">
    <location>
        <position position="221"/>
    </location>
</feature>
<feature type="binding site" evidence="9">
    <location>
        <position position="12"/>
    </location>
    <ligand>
        <name>Zn(2+)</name>
        <dbReference type="ChEBI" id="CHEBI:29105"/>
        <note>catalytic</note>
    </ligand>
</feature>
<protein>
    <recommendedName>
        <fullName evidence="1 9">Adenosine deaminase</fullName>
        <ecNumber evidence="1 9">3.5.4.4</ecNumber>
    </recommendedName>
    <alternativeName>
        <fullName evidence="6 9">Adenosine aminohydrolase</fullName>
    </alternativeName>
</protein>
<comment type="similarity">
    <text evidence="9">Belongs to the metallo-dependent hydrolases superfamily. Adenosine and AMP deaminases family. Adenosine deaminase subfamily.</text>
</comment>
<keyword evidence="4 9" id="KW-0862">Zinc</keyword>
<sequence>MPIEDLPLLDLHRHLDGNVRLRTILELGQQFNIDLPDYSLEGLRPHTQVMRIAPDLVSFLDKLTWGVKVLGDLEACKRVAIENVEDAAKQGIDYAELRFSPYFMAESHGLPTQGVVEAVIDGIESATKKHNIKVNLIGILSRSYGEKACQHELDSILAYKEHITAIDLAGDEKGFPGSLFVEHFKQVQREGLHVTVHAGEAVGPESIWQAIKHLGATRIGHGVNAIHDENLMDYLRDNRIGIESCLTSNILTNTVATLSEHPLKTFLEHGILACLNTDDPAVQGVELDHEFSVAAKQAGLTPSHIKQAQENALAIAFLSESEKAALKDQRRQRN</sequence>
<feature type="binding site" evidence="9">
    <location>
        <position position="14"/>
    </location>
    <ligand>
        <name>substrate</name>
    </ligand>
</feature>
<dbReference type="InterPro" id="IPR001365">
    <property type="entry name" value="A_deaminase_dom"/>
</dbReference>
<evidence type="ECO:0000313" key="11">
    <source>
        <dbReference type="EMBL" id="PRO68374.1"/>
    </source>
</evidence>
<evidence type="ECO:0000256" key="8">
    <source>
        <dbReference type="ARBA" id="ARBA00049213"/>
    </source>
</evidence>
<gene>
    <name evidence="9" type="primary">add</name>
    <name evidence="11" type="ORF">C6Y39_12030</name>
</gene>